<keyword evidence="3" id="KW-0326">Glycosidase</keyword>
<keyword evidence="2" id="KW-0378">Hydrolase</keyword>
<evidence type="ECO:0000256" key="1">
    <source>
        <dbReference type="ARBA" id="ARBA00008773"/>
    </source>
</evidence>
<sequence length="156" mass="17732">MGIMFMVLFMTRSVNSFVGITWGRQQSQQLVPSMVVDLILQNKIPALRFMTSASDIVQIFSATNISIVITLTNRNVNLINRKYLAYAWINDKVKLPINKDVNIVELCIGAEPFSNTFLKDATNYQVVNVISIVREALDCYDPISKTKVSRPFPQLW</sequence>
<comment type="similarity">
    <text evidence="1 4">Belongs to the glycosyl hydrolase 17 family.</text>
</comment>
<dbReference type="GO" id="GO:0004553">
    <property type="term" value="F:hydrolase activity, hydrolyzing O-glycosyl compounds"/>
    <property type="evidence" value="ECO:0007669"/>
    <property type="project" value="InterPro"/>
</dbReference>
<dbReference type="Proteomes" id="UP001311915">
    <property type="component" value="Unassembled WGS sequence"/>
</dbReference>
<evidence type="ECO:0000256" key="2">
    <source>
        <dbReference type="ARBA" id="ARBA00022801"/>
    </source>
</evidence>
<dbReference type="Pfam" id="PF00332">
    <property type="entry name" value="Glyco_hydro_17"/>
    <property type="match status" value="1"/>
</dbReference>
<keyword evidence="7" id="KW-1185">Reference proteome</keyword>
<dbReference type="InterPro" id="IPR044965">
    <property type="entry name" value="Glyco_hydro_17_plant"/>
</dbReference>
<evidence type="ECO:0000313" key="7">
    <source>
        <dbReference type="Proteomes" id="UP001311915"/>
    </source>
</evidence>
<evidence type="ECO:0000256" key="5">
    <source>
        <dbReference type="SAM" id="SignalP"/>
    </source>
</evidence>
<evidence type="ECO:0000256" key="4">
    <source>
        <dbReference type="RuleBase" id="RU004335"/>
    </source>
</evidence>
<organism evidence="6 7">
    <name type="scientific">Solanum pinnatisectum</name>
    <name type="common">tansyleaf nightshade</name>
    <dbReference type="NCBI Taxonomy" id="50273"/>
    <lineage>
        <taxon>Eukaryota</taxon>
        <taxon>Viridiplantae</taxon>
        <taxon>Streptophyta</taxon>
        <taxon>Embryophyta</taxon>
        <taxon>Tracheophyta</taxon>
        <taxon>Spermatophyta</taxon>
        <taxon>Magnoliopsida</taxon>
        <taxon>eudicotyledons</taxon>
        <taxon>Gunneridae</taxon>
        <taxon>Pentapetalae</taxon>
        <taxon>asterids</taxon>
        <taxon>lamiids</taxon>
        <taxon>Solanales</taxon>
        <taxon>Solanaceae</taxon>
        <taxon>Solanoideae</taxon>
        <taxon>Solaneae</taxon>
        <taxon>Solanum</taxon>
    </lineage>
</organism>
<protein>
    <submittedName>
        <fullName evidence="6">Uncharacterized protein</fullName>
    </submittedName>
</protein>
<name>A0AAV9L960_9SOLN</name>
<dbReference type="PANTHER" id="PTHR32227">
    <property type="entry name" value="GLUCAN ENDO-1,3-BETA-GLUCOSIDASE BG1-RELATED-RELATED"/>
    <property type="match status" value="1"/>
</dbReference>
<gene>
    <name evidence="6" type="ORF">R3W88_011130</name>
</gene>
<evidence type="ECO:0000256" key="3">
    <source>
        <dbReference type="ARBA" id="ARBA00023295"/>
    </source>
</evidence>
<keyword evidence="5" id="KW-0732">Signal</keyword>
<dbReference type="Gene3D" id="3.20.20.80">
    <property type="entry name" value="Glycosidases"/>
    <property type="match status" value="1"/>
</dbReference>
<dbReference type="AlphaFoldDB" id="A0AAV9L960"/>
<comment type="caution">
    <text evidence="6">The sequence shown here is derived from an EMBL/GenBank/DDBJ whole genome shotgun (WGS) entry which is preliminary data.</text>
</comment>
<accession>A0AAV9L960</accession>
<dbReference type="InterPro" id="IPR000490">
    <property type="entry name" value="Glyco_hydro_17"/>
</dbReference>
<feature type="signal peptide" evidence="5">
    <location>
        <begin position="1"/>
        <end position="16"/>
    </location>
</feature>
<dbReference type="GO" id="GO:0005975">
    <property type="term" value="P:carbohydrate metabolic process"/>
    <property type="evidence" value="ECO:0007669"/>
    <property type="project" value="InterPro"/>
</dbReference>
<dbReference type="EMBL" id="JAWPEI010000007">
    <property type="protein sequence ID" value="KAK4720897.1"/>
    <property type="molecule type" value="Genomic_DNA"/>
</dbReference>
<proteinExistence type="inferred from homology"/>
<evidence type="ECO:0000313" key="6">
    <source>
        <dbReference type="EMBL" id="KAK4720897.1"/>
    </source>
</evidence>
<reference evidence="6 7" key="1">
    <citation type="submission" date="2023-10" db="EMBL/GenBank/DDBJ databases">
        <title>Genome-Wide Identification Analysis in wild type Solanum Pinnatisectum Reveals Some Genes Defensing Phytophthora Infestans.</title>
        <authorList>
            <person name="Sun C."/>
        </authorList>
    </citation>
    <scope>NUCLEOTIDE SEQUENCE [LARGE SCALE GENOMIC DNA]</scope>
    <source>
        <strain evidence="6">LQN</strain>
        <tissue evidence="6">Leaf</tissue>
    </source>
</reference>
<feature type="chain" id="PRO_5043474318" evidence="5">
    <location>
        <begin position="17"/>
        <end position="156"/>
    </location>
</feature>